<evidence type="ECO:0000313" key="2">
    <source>
        <dbReference type="EMBL" id="MCO1336974.1"/>
    </source>
</evidence>
<feature type="region of interest" description="Disordered" evidence="1">
    <location>
        <begin position="11"/>
        <end position="54"/>
    </location>
</feature>
<sequence>MIIHVGFRECIDPPPPELSSPLPESSPLEPPPSSCGIVVSPPLPPPPQPKSSELSNNKNGIFNPFKDLSLLLVCINIACHINILKLTAVAYRYMLIHAVNQFFNLIDPFNSLLYQQIYRLIFQIFNADQPTFERQQPPAIVIALFILKIKIYLYLDLLLG</sequence>
<keyword evidence="3" id="KW-1185">Reference proteome</keyword>
<dbReference type="RefSeq" id="WP_252473090.1">
    <property type="nucleotide sequence ID" value="NZ_JALBWM010000261.1"/>
</dbReference>
<evidence type="ECO:0000313" key="3">
    <source>
        <dbReference type="Proteomes" id="UP001139028"/>
    </source>
</evidence>
<dbReference type="Proteomes" id="UP001139028">
    <property type="component" value="Unassembled WGS sequence"/>
</dbReference>
<organism evidence="2 3">
    <name type="scientific">Microbulbifer okhotskensis</name>
    <dbReference type="NCBI Taxonomy" id="2926617"/>
    <lineage>
        <taxon>Bacteria</taxon>
        <taxon>Pseudomonadati</taxon>
        <taxon>Pseudomonadota</taxon>
        <taxon>Gammaproteobacteria</taxon>
        <taxon>Cellvibrionales</taxon>
        <taxon>Microbulbiferaceae</taxon>
        <taxon>Microbulbifer</taxon>
    </lineage>
</organism>
<comment type="caution">
    <text evidence="2">The sequence shown here is derived from an EMBL/GenBank/DDBJ whole genome shotgun (WGS) entry which is preliminary data.</text>
</comment>
<name>A0A9X2J7V3_9GAMM</name>
<dbReference type="AlphaFoldDB" id="A0A9X2J7V3"/>
<evidence type="ECO:0000256" key="1">
    <source>
        <dbReference type="SAM" id="MobiDB-lite"/>
    </source>
</evidence>
<protein>
    <submittedName>
        <fullName evidence="2">Uncharacterized protein</fullName>
    </submittedName>
</protein>
<gene>
    <name evidence="2" type="ORF">MO867_21860</name>
</gene>
<proteinExistence type="predicted"/>
<accession>A0A9X2J7V3</accession>
<reference evidence="2" key="1">
    <citation type="journal article" date="2022" name="Arch. Microbiol.">
        <title>Microbulbifer okhotskensis sp. nov., isolated from a deep bottom sediment of the Okhotsk Sea.</title>
        <authorList>
            <person name="Romanenko L."/>
            <person name="Kurilenko V."/>
            <person name="Otstavnykh N."/>
            <person name="Velansky P."/>
            <person name="Isaeva M."/>
            <person name="Mikhailov V."/>
        </authorList>
    </citation>
    <scope>NUCLEOTIDE SEQUENCE</scope>
    <source>
        <strain evidence="2">OS29</strain>
    </source>
</reference>
<dbReference type="EMBL" id="JALBWM010000261">
    <property type="protein sequence ID" value="MCO1336974.1"/>
    <property type="molecule type" value="Genomic_DNA"/>
</dbReference>